<gene>
    <name evidence="1" type="ORF">M0L20_29595</name>
</gene>
<protein>
    <submittedName>
        <fullName evidence="1">Uncharacterized protein</fullName>
    </submittedName>
</protein>
<dbReference type="Proteomes" id="UP001202180">
    <property type="component" value="Unassembled WGS sequence"/>
</dbReference>
<dbReference type="RefSeq" id="WP_248480915.1">
    <property type="nucleotide sequence ID" value="NZ_JALPRF010000015.1"/>
</dbReference>
<name>A0ABT0HW07_9BACT</name>
<keyword evidence="2" id="KW-1185">Reference proteome</keyword>
<accession>A0ABT0HW07</accession>
<proteinExistence type="predicted"/>
<organism evidence="1 2">
    <name type="scientific">Spirosoma liriopis</name>
    <dbReference type="NCBI Taxonomy" id="2937440"/>
    <lineage>
        <taxon>Bacteria</taxon>
        <taxon>Pseudomonadati</taxon>
        <taxon>Bacteroidota</taxon>
        <taxon>Cytophagia</taxon>
        <taxon>Cytophagales</taxon>
        <taxon>Cytophagaceae</taxon>
        <taxon>Spirosoma</taxon>
    </lineage>
</organism>
<reference evidence="1 2" key="1">
    <citation type="submission" date="2022-04" db="EMBL/GenBank/DDBJ databases">
        <title>Spirosoma sp. strain RP8 genome sequencing and assembly.</title>
        <authorList>
            <person name="Jung Y."/>
        </authorList>
    </citation>
    <scope>NUCLEOTIDE SEQUENCE [LARGE SCALE GENOMIC DNA]</scope>
    <source>
        <strain evidence="1 2">RP8</strain>
    </source>
</reference>
<evidence type="ECO:0000313" key="1">
    <source>
        <dbReference type="EMBL" id="MCK8496057.1"/>
    </source>
</evidence>
<sequence>MTKVVQTAEELRYQLQDQIRFLANRCNAFDQGETNEAKRIATTLRILFHDSKFSKSLLGQLGLKNRPYYNSAILPEEGGEQIITNIALAGRLAGNHTHSYSPHLGLPEADQFVNFNDWWSQVVITDKEGNEFTRSLIILSIADQDGGAHVDPALNEAYYKLTRLNSANDFNVLVEGEPTIEKLINAQPVAPKVSPAFYVARQIAHEFLVSLLEYHRIPQNHRTLYTFNKDFYSGVSLFTLGLY</sequence>
<comment type="caution">
    <text evidence="1">The sequence shown here is derived from an EMBL/GenBank/DDBJ whole genome shotgun (WGS) entry which is preliminary data.</text>
</comment>
<evidence type="ECO:0000313" key="2">
    <source>
        <dbReference type="Proteomes" id="UP001202180"/>
    </source>
</evidence>
<dbReference type="EMBL" id="JALPRF010000015">
    <property type="protein sequence ID" value="MCK8496057.1"/>
    <property type="molecule type" value="Genomic_DNA"/>
</dbReference>